<comment type="subcellular location">
    <subcellularLocation>
        <location evidence="1">Secreted</location>
        <location evidence="1">Extracellular space</location>
        <location evidence="1">Extracellular matrix</location>
    </subcellularLocation>
</comment>
<dbReference type="EMBL" id="CM014093">
    <property type="protein sequence ID" value="TKS84187.1"/>
    <property type="molecule type" value="Genomic_DNA"/>
</dbReference>
<dbReference type="GO" id="GO:0030020">
    <property type="term" value="F:extracellular matrix structural constituent conferring tensile strength"/>
    <property type="evidence" value="ECO:0007669"/>
    <property type="project" value="TreeGrafter"/>
</dbReference>
<evidence type="ECO:0000256" key="6">
    <source>
        <dbReference type="PROSITE-ProRule" id="PRU00122"/>
    </source>
</evidence>
<evidence type="ECO:0000256" key="7">
    <source>
        <dbReference type="SAM" id="MobiDB-lite"/>
    </source>
</evidence>
<dbReference type="Gene3D" id="2.60.120.200">
    <property type="match status" value="1"/>
</dbReference>
<dbReference type="InterPro" id="IPR048287">
    <property type="entry name" value="TSPN-like_N"/>
</dbReference>
<accession>A0A4U5V8D3</accession>
<gene>
    <name evidence="9" type="ORF">D9C73_019045</name>
</gene>
<dbReference type="SMART" id="SM00282">
    <property type="entry name" value="LamG"/>
    <property type="match status" value="1"/>
</dbReference>
<feature type="compositionally biased region" description="Polar residues" evidence="7">
    <location>
        <begin position="275"/>
        <end position="293"/>
    </location>
</feature>
<feature type="region of interest" description="Disordered" evidence="7">
    <location>
        <begin position="480"/>
        <end position="520"/>
    </location>
</feature>
<dbReference type="STRING" id="240159.A0A4U5V8D3"/>
<dbReference type="SMART" id="SM00210">
    <property type="entry name" value="TSPN"/>
    <property type="match status" value="1"/>
</dbReference>
<organism evidence="9 10">
    <name type="scientific">Collichthys lucidus</name>
    <name type="common">Big head croaker</name>
    <name type="synonym">Sciaena lucida</name>
    <dbReference type="NCBI Taxonomy" id="240159"/>
    <lineage>
        <taxon>Eukaryota</taxon>
        <taxon>Metazoa</taxon>
        <taxon>Chordata</taxon>
        <taxon>Craniata</taxon>
        <taxon>Vertebrata</taxon>
        <taxon>Euteleostomi</taxon>
        <taxon>Actinopterygii</taxon>
        <taxon>Neopterygii</taxon>
        <taxon>Teleostei</taxon>
        <taxon>Neoteleostei</taxon>
        <taxon>Acanthomorphata</taxon>
        <taxon>Eupercaria</taxon>
        <taxon>Sciaenidae</taxon>
        <taxon>Collichthys</taxon>
    </lineage>
</organism>
<dbReference type="InterPro" id="IPR001791">
    <property type="entry name" value="Laminin_G"/>
</dbReference>
<feature type="region of interest" description="Disordered" evidence="7">
    <location>
        <begin position="315"/>
        <end position="368"/>
    </location>
</feature>
<dbReference type="GO" id="GO:0031012">
    <property type="term" value="C:extracellular matrix"/>
    <property type="evidence" value="ECO:0007669"/>
    <property type="project" value="TreeGrafter"/>
</dbReference>
<sequence length="1027" mass="111732">MTAGSASPDYGCGRSARPGGSGEREEFDLDWNEVDILQELSLQLSNSSNASMTLDDSRCPVLQVGQYSTMALPLLPLLTDGFADEFSLLVQLRSPQRDERSVFTMLSPDSHVMLQLRISAYAVIFIGTQQRHYEFPVSGLSDGKWHHVAVSVSAKRLALYVDCSLLESVDWVYHGMGISADGLLMVGGIIEAFETPFEGHLRQLTFLMGDLDAAQQHCSHHPPHCGDAAPKSPRSTRTNNALENILLSSNDLEDLLGNPKGESFLSFSRTNMFLQQGSSRGDGTVPSGSNRSKGSVGRGDVFVVDENTDLLDPIFQNGGQVNPQWKPSRNGFKGNQKGKPELSSKLLDENITTDKKTDSGGRTSLLFPGKPSDNIIDLDIGSTTKKPSVGFPVLPKIPSDPRTSTDSNKLRGETDGSFRAVTATPHVIISGVSAKAIVEEGRHITTDHSTKHNGKQPHKERPGMVTIVSRDRDLVLGSDGKTYRLQRGPPGRMGPPGQEGKMGPVGNPGKRGQPGPPGPAGLPTLYLWKNTAEELAAFQVRCKPISTSYFVLVGLVKKALQDHLEKWARPAYRAHLVNMGSRGNQGCEERWVSGVTGAPQDEKGPQGEMGKMEKMVSPDHLVLLDHRNFSILCLIDLRVCGDTGENEGPKGKKVMRAQLVYGAHLVLLVPQGLRGSEVAMGQRGHVDPMEHQVLQGELALKELMAQGGTWDLLEVSASQALRGQWGPWVPGGNLALRGPWVHQGNGVLWVFPGVTGDQMGTKGIQDLKATKVFKGQQVLEVLRERGAPSASQVFQAPRASLAPQAQRGTGDQMDETANQDPEGTRVGLDREATLASQGHRVCRGHLDQREQKESLVHRVLQVQLAALAVKDQRVFKELLETEEQMAHQVLRGHQENQDPQGHQDPQETGVSRGTWACVGLQGLQEKGVSQVHEVYLDPLGSQDLQVGLEMKDPKGYQAYQALQASQALVAHLENSDPGEAKGPPDLRGHRGQQESQVYPACLVMLAPQDKMDSRVPMAKLELKAHMD</sequence>
<keyword evidence="5" id="KW-0677">Repeat</keyword>
<evidence type="ECO:0000256" key="5">
    <source>
        <dbReference type="ARBA" id="ARBA00022737"/>
    </source>
</evidence>
<dbReference type="PANTHER" id="PTHR24023">
    <property type="entry name" value="COLLAGEN ALPHA"/>
    <property type="match status" value="1"/>
</dbReference>
<evidence type="ECO:0000256" key="4">
    <source>
        <dbReference type="ARBA" id="ARBA00022729"/>
    </source>
</evidence>
<dbReference type="PROSITE" id="PS50025">
    <property type="entry name" value="LAM_G_DOMAIN"/>
    <property type="match status" value="1"/>
</dbReference>
<keyword evidence="10" id="KW-1185">Reference proteome</keyword>
<feature type="region of interest" description="Disordered" evidence="7">
    <location>
        <begin position="275"/>
        <end position="298"/>
    </location>
</feature>
<feature type="compositionally biased region" description="Basic and acidic residues" evidence="7">
    <location>
        <begin position="978"/>
        <end position="992"/>
    </location>
</feature>
<dbReference type="GO" id="GO:0005581">
    <property type="term" value="C:collagen trimer"/>
    <property type="evidence" value="ECO:0007669"/>
    <property type="project" value="UniProtKB-KW"/>
</dbReference>
<evidence type="ECO:0000313" key="9">
    <source>
        <dbReference type="EMBL" id="TKS84187.1"/>
    </source>
</evidence>
<dbReference type="InterPro" id="IPR013320">
    <property type="entry name" value="ConA-like_dom_sf"/>
</dbReference>
<dbReference type="AlphaFoldDB" id="A0A4U5V8D3"/>
<dbReference type="GO" id="GO:0005615">
    <property type="term" value="C:extracellular space"/>
    <property type="evidence" value="ECO:0007669"/>
    <property type="project" value="TreeGrafter"/>
</dbReference>
<protein>
    <submittedName>
        <fullName evidence="9">Collagen alpha-1(V) chain</fullName>
    </submittedName>
</protein>
<feature type="region of interest" description="Disordered" evidence="7">
    <location>
        <begin position="387"/>
        <end position="413"/>
    </location>
</feature>
<dbReference type="PANTHER" id="PTHR24023:SF1082">
    <property type="entry name" value="COLLAGEN TRIPLE HELIX REPEAT"/>
    <property type="match status" value="1"/>
</dbReference>
<evidence type="ECO:0000313" key="10">
    <source>
        <dbReference type="Proteomes" id="UP000298787"/>
    </source>
</evidence>
<keyword evidence="4" id="KW-0732">Signal</keyword>
<evidence type="ECO:0000256" key="1">
    <source>
        <dbReference type="ARBA" id="ARBA00004498"/>
    </source>
</evidence>
<name>A0A4U5V8D3_COLLU</name>
<keyword evidence="3" id="KW-0272">Extracellular matrix</keyword>
<evidence type="ECO:0000256" key="3">
    <source>
        <dbReference type="ARBA" id="ARBA00022530"/>
    </source>
</evidence>
<feature type="region of interest" description="Disordered" evidence="7">
    <location>
        <begin position="1"/>
        <end position="24"/>
    </location>
</feature>
<proteinExistence type="predicted"/>
<dbReference type="Proteomes" id="UP000298787">
    <property type="component" value="Chromosome 16"/>
</dbReference>
<feature type="compositionally biased region" description="Polar residues" evidence="7">
    <location>
        <begin position="317"/>
        <end position="327"/>
    </location>
</feature>
<feature type="region of interest" description="Disordered" evidence="7">
    <location>
        <begin position="974"/>
        <end position="993"/>
    </location>
</feature>
<keyword evidence="9" id="KW-0176">Collagen</keyword>
<dbReference type="InterPro" id="IPR050149">
    <property type="entry name" value="Collagen_superfamily"/>
</dbReference>
<keyword evidence="2" id="KW-0964">Secreted</keyword>
<feature type="region of interest" description="Disordered" evidence="7">
    <location>
        <begin position="790"/>
        <end position="824"/>
    </location>
</feature>
<dbReference type="Pfam" id="PF02210">
    <property type="entry name" value="Laminin_G_2"/>
    <property type="match status" value="1"/>
</dbReference>
<dbReference type="GO" id="GO:0030198">
    <property type="term" value="P:extracellular matrix organization"/>
    <property type="evidence" value="ECO:0007669"/>
    <property type="project" value="TreeGrafter"/>
</dbReference>
<evidence type="ECO:0000259" key="8">
    <source>
        <dbReference type="PROSITE" id="PS50025"/>
    </source>
</evidence>
<dbReference type="SUPFAM" id="SSF49899">
    <property type="entry name" value="Concanavalin A-like lectins/glucanases"/>
    <property type="match status" value="1"/>
</dbReference>
<feature type="domain" description="Laminin G" evidence="8">
    <location>
        <begin position="41"/>
        <end position="225"/>
    </location>
</feature>
<comment type="caution">
    <text evidence="6">Lacks conserved residue(s) required for the propagation of feature annotation.</text>
</comment>
<evidence type="ECO:0000256" key="2">
    <source>
        <dbReference type="ARBA" id="ARBA00022525"/>
    </source>
</evidence>
<feature type="compositionally biased region" description="Basic and acidic residues" evidence="7">
    <location>
        <begin position="338"/>
        <end position="359"/>
    </location>
</feature>
<reference evidence="9 10" key="1">
    <citation type="submission" date="2019-01" db="EMBL/GenBank/DDBJ databases">
        <title>Genome Assembly of Collichthys lucidus.</title>
        <authorList>
            <person name="Cai M."/>
            <person name="Xiao S."/>
        </authorList>
    </citation>
    <scope>NUCLEOTIDE SEQUENCE [LARGE SCALE GENOMIC DNA]</scope>
    <source>
        <strain evidence="9">JT15FE1705JMU</strain>
        <tissue evidence="9">Muscle</tissue>
    </source>
</reference>